<proteinExistence type="inferred from homology"/>
<sequence length="174" mass="19330">MPHDLVEIGTLTRPHGIRGEMRVDYYADSVDLLRGDAVYLQAGSQPPRKVTVDTVRLHQGTPLVRFTEAPDRTSAEYLRGQTLLVPESSLPELEDDEMYLNDLMGLSVVLDTTGETLGVLEHVLFHGEQEVWSIQTPAGKEILLPAVPEFVADIDLDAEVIRITPPEGLLELYL</sequence>
<dbReference type="Pfam" id="PF24986">
    <property type="entry name" value="PRC_RimM"/>
    <property type="match status" value="1"/>
</dbReference>
<reference evidence="8" key="2">
    <citation type="submission" date="2021-04" db="EMBL/GenBank/DDBJ databases">
        <authorList>
            <person name="Gilroy R."/>
        </authorList>
    </citation>
    <scope>NUCLEOTIDE SEQUENCE</scope>
    <source>
        <strain evidence="8">ChiSxjej5B17-1746</strain>
    </source>
</reference>
<dbReference type="Proteomes" id="UP000824264">
    <property type="component" value="Unassembled WGS sequence"/>
</dbReference>
<evidence type="ECO:0000259" key="7">
    <source>
        <dbReference type="Pfam" id="PF24986"/>
    </source>
</evidence>
<dbReference type="GO" id="GO:0006364">
    <property type="term" value="P:rRNA processing"/>
    <property type="evidence" value="ECO:0007669"/>
    <property type="project" value="UniProtKB-UniRule"/>
</dbReference>
<dbReference type="InterPro" id="IPR009000">
    <property type="entry name" value="Transl_B-barrel_sf"/>
</dbReference>
<protein>
    <recommendedName>
        <fullName evidence="5">Ribosome maturation factor RimM</fullName>
    </recommendedName>
</protein>
<dbReference type="InterPro" id="IPR011033">
    <property type="entry name" value="PRC_barrel-like_sf"/>
</dbReference>
<dbReference type="GO" id="GO:0005737">
    <property type="term" value="C:cytoplasm"/>
    <property type="evidence" value="ECO:0007669"/>
    <property type="project" value="UniProtKB-SubCell"/>
</dbReference>
<accession>A0A9D1R0M5</accession>
<dbReference type="Pfam" id="PF01782">
    <property type="entry name" value="RimM"/>
    <property type="match status" value="1"/>
</dbReference>
<evidence type="ECO:0000313" key="8">
    <source>
        <dbReference type="EMBL" id="HIW78744.1"/>
    </source>
</evidence>
<dbReference type="GO" id="GO:0042274">
    <property type="term" value="P:ribosomal small subunit biogenesis"/>
    <property type="evidence" value="ECO:0007669"/>
    <property type="project" value="UniProtKB-UniRule"/>
</dbReference>
<evidence type="ECO:0000256" key="2">
    <source>
        <dbReference type="ARBA" id="ARBA00022517"/>
    </source>
</evidence>
<dbReference type="GO" id="GO:0005840">
    <property type="term" value="C:ribosome"/>
    <property type="evidence" value="ECO:0007669"/>
    <property type="project" value="InterPro"/>
</dbReference>
<dbReference type="EMBL" id="DXGI01000235">
    <property type="protein sequence ID" value="HIW78744.1"/>
    <property type="molecule type" value="Genomic_DNA"/>
</dbReference>
<organism evidence="8 9">
    <name type="scientific">Candidatus Bilophila faecipullorum</name>
    <dbReference type="NCBI Taxonomy" id="2838482"/>
    <lineage>
        <taxon>Bacteria</taxon>
        <taxon>Pseudomonadati</taxon>
        <taxon>Thermodesulfobacteriota</taxon>
        <taxon>Desulfovibrionia</taxon>
        <taxon>Desulfovibrionales</taxon>
        <taxon>Desulfovibrionaceae</taxon>
        <taxon>Bilophila</taxon>
    </lineage>
</organism>
<reference evidence="8" key="1">
    <citation type="journal article" date="2021" name="PeerJ">
        <title>Extensive microbial diversity within the chicken gut microbiome revealed by metagenomics and culture.</title>
        <authorList>
            <person name="Gilroy R."/>
            <person name="Ravi A."/>
            <person name="Getino M."/>
            <person name="Pursley I."/>
            <person name="Horton D.L."/>
            <person name="Alikhan N.F."/>
            <person name="Baker D."/>
            <person name="Gharbi K."/>
            <person name="Hall N."/>
            <person name="Watson M."/>
            <person name="Adriaenssens E.M."/>
            <person name="Foster-Nyarko E."/>
            <person name="Jarju S."/>
            <person name="Secka A."/>
            <person name="Antonio M."/>
            <person name="Oren A."/>
            <person name="Chaudhuri R.R."/>
            <person name="La Ragione R."/>
            <person name="Hildebrand F."/>
            <person name="Pallen M.J."/>
        </authorList>
    </citation>
    <scope>NUCLEOTIDE SEQUENCE</scope>
    <source>
        <strain evidence="8">ChiSxjej5B17-1746</strain>
    </source>
</reference>
<name>A0A9D1R0M5_9BACT</name>
<dbReference type="SUPFAM" id="SSF50447">
    <property type="entry name" value="Translation proteins"/>
    <property type="match status" value="1"/>
</dbReference>
<feature type="domain" description="Ribosome maturation factor RimM PRC barrel" evidence="7">
    <location>
        <begin position="101"/>
        <end position="169"/>
    </location>
</feature>
<dbReference type="Gene3D" id="2.30.30.240">
    <property type="entry name" value="PRC-barrel domain"/>
    <property type="match status" value="1"/>
</dbReference>
<comment type="similarity">
    <text evidence="5">Belongs to the RimM family.</text>
</comment>
<dbReference type="PANTHER" id="PTHR33692:SF1">
    <property type="entry name" value="RIBOSOME MATURATION FACTOR RIMM"/>
    <property type="match status" value="1"/>
</dbReference>
<dbReference type="GO" id="GO:0043022">
    <property type="term" value="F:ribosome binding"/>
    <property type="evidence" value="ECO:0007669"/>
    <property type="project" value="InterPro"/>
</dbReference>
<keyword evidence="1 5" id="KW-0963">Cytoplasm</keyword>
<dbReference type="Gene3D" id="2.40.30.60">
    <property type="entry name" value="RimM"/>
    <property type="match status" value="1"/>
</dbReference>
<dbReference type="InterPro" id="IPR011961">
    <property type="entry name" value="RimM"/>
</dbReference>
<dbReference type="NCBIfam" id="TIGR02273">
    <property type="entry name" value="16S_RimM"/>
    <property type="match status" value="1"/>
</dbReference>
<dbReference type="SUPFAM" id="SSF50346">
    <property type="entry name" value="PRC-barrel domain"/>
    <property type="match status" value="1"/>
</dbReference>
<evidence type="ECO:0000256" key="4">
    <source>
        <dbReference type="ARBA" id="ARBA00023186"/>
    </source>
</evidence>
<gene>
    <name evidence="5 8" type="primary">rimM</name>
    <name evidence="8" type="ORF">H9874_06335</name>
</gene>
<evidence type="ECO:0000259" key="6">
    <source>
        <dbReference type="Pfam" id="PF01782"/>
    </source>
</evidence>
<comment type="caution">
    <text evidence="8">The sequence shown here is derived from an EMBL/GenBank/DDBJ whole genome shotgun (WGS) entry which is preliminary data.</text>
</comment>
<keyword evidence="2 5" id="KW-0690">Ribosome biogenesis</keyword>
<dbReference type="PANTHER" id="PTHR33692">
    <property type="entry name" value="RIBOSOME MATURATION FACTOR RIMM"/>
    <property type="match status" value="1"/>
</dbReference>
<evidence type="ECO:0000256" key="1">
    <source>
        <dbReference type="ARBA" id="ARBA00022490"/>
    </source>
</evidence>
<comment type="subcellular location">
    <subcellularLocation>
        <location evidence="5">Cytoplasm</location>
    </subcellularLocation>
</comment>
<dbReference type="AlphaFoldDB" id="A0A9D1R0M5"/>
<keyword evidence="4 5" id="KW-0143">Chaperone</keyword>
<comment type="subunit">
    <text evidence="5">Binds ribosomal protein uS19.</text>
</comment>
<comment type="domain">
    <text evidence="5">The PRC barrel domain binds ribosomal protein uS19.</text>
</comment>
<feature type="domain" description="RimM N-terminal" evidence="6">
    <location>
        <begin position="8"/>
        <end position="88"/>
    </location>
</feature>
<evidence type="ECO:0000313" key="9">
    <source>
        <dbReference type="Proteomes" id="UP000824264"/>
    </source>
</evidence>
<evidence type="ECO:0000256" key="3">
    <source>
        <dbReference type="ARBA" id="ARBA00022552"/>
    </source>
</evidence>
<dbReference type="InterPro" id="IPR036976">
    <property type="entry name" value="RimM_N_sf"/>
</dbReference>
<dbReference type="HAMAP" id="MF_00014">
    <property type="entry name" value="Ribosome_mat_RimM"/>
    <property type="match status" value="1"/>
</dbReference>
<evidence type="ECO:0000256" key="5">
    <source>
        <dbReference type="HAMAP-Rule" id="MF_00014"/>
    </source>
</evidence>
<keyword evidence="3 5" id="KW-0698">rRNA processing</keyword>
<comment type="function">
    <text evidence="5">An accessory protein needed during the final step in the assembly of 30S ribosomal subunit, possibly for assembly of the head region. Essential for efficient processing of 16S rRNA. May be needed both before and after RbfA during the maturation of 16S rRNA. It has affinity for free ribosomal 30S subunits but not for 70S ribosomes.</text>
</comment>
<dbReference type="InterPro" id="IPR056792">
    <property type="entry name" value="PRC_RimM"/>
</dbReference>
<dbReference type="InterPro" id="IPR002676">
    <property type="entry name" value="RimM_N"/>
</dbReference>